<reference evidence="3" key="1">
    <citation type="submission" date="2021-09" db="EMBL/GenBank/DDBJ databases">
        <authorList>
            <consortium name="AG Swart"/>
            <person name="Singh M."/>
            <person name="Singh A."/>
            <person name="Seah K."/>
            <person name="Emmerich C."/>
        </authorList>
    </citation>
    <scope>NUCLEOTIDE SEQUENCE</scope>
    <source>
        <strain evidence="3">ATCC30299</strain>
    </source>
</reference>
<dbReference type="AlphaFoldDB" id="A0AAU9J3M9"/>
<feature type="coiled-coil region" evidence="1">
    <location>
        <begin position="335"/>
        <end position="362"/>
    </location>
</feature>
<evidence type="ECO:0000256" key="1">
    <source>
        <dbReference type="SAM" id="Coils"/>
    </source>
</evidence>
<keyword evidence="4" id="KW-1185">Reference proteome</keyword>
<evidence type="ECO:0000313" key="3">
    <source>
        <dbReference type="EMBL" id="CAG9319901.1"/>
    </source>
</evidence>
<protein>
    <submittedName>
        <fullName evidence="3">Uncharacterized protein</fullName>
    </submittedName>
</protein>
<gene>
    <name evidence="3" type="ORF">BSTOLATCC_MIC25146</name>
</gene>
<comment type="caution">
    <text evidence="3">The sequence shown here is derived from an EMBL/GenBank/DDBJ whole genome shotgun (WGS) entry which is preliminary data.</text>
</comment>
<keyword evidence="1" id="KW-0175">Coiled coil</keyword>
<dbReference type="EMBL" id="CAJZBQ010000024">
    <property type="protein sequence ID" value="CAG9319901.1"/>
    <property type="molecule type" value="Genomic_DNA"/>
</dbReference>
<accession>A0AAU9J3M9</accession>
<evidence type="ECO:0000256" key="2">
    <source>
        <dbReference type="SAM" id="MobiDB-lite"/>
    </source>
</evidence>
<feature type="region of interest" description="Disordered" evidence="2">
    <location>
        <begin position="17"/>
        <end position="40"/>
    </location>
</feature>
<sequence>MTSMQDPKYLRTQITVKPDPNKLTQQQPNPYLSKISRSSTSLLSKTPLNSRYISTQNNPIIQTNSQINKSLTILRQNSTFLEQFPDAAQRRQSTFLKKDSLHPSVRNSNKSRTIIQHSNSSFLAAIPDEYKRKQSTILKKDTLKPNLRNPTKSRTIIKHSDSVYLEPIPNNQKRRTSTLMKVDTMKGINNENQYSDNFDQIYQALHDKINKDHDEINYHELVSWTLNEIATRIPYIDLFKLLRDCFFCISLSSENNPLVLHLKDEIQTLESEALRLKNINITIENKLKALSEENVKYANQVDELNREVRNWRIVKEKGLDFSKGSVEAKLILDENSKKGEIIRELKEEIQDLKLKIAKLTSALCLIEQQGGLTTKFLQDLKEQVKLDANGRRQSAIFAPSALMSTGLIIEESKELDCLRNIDMILSDDMFLQKRVSPVPALKLSELKQENEE</sequence>
<feature type="coiled-coil region" evidence="1">
    <location>
        <begin position="259"/>
        <end position="307"/>
    </location>
</feature>
<evidence type="ECO:0000313" key="4">
    <source>
        <dbReference type="Proteomes" id="UP001162131"/>
    </source>
</evidence>
<name>A0AAU9J3M9_9CILI</name>
<proteinExistence type="predicted"/>
<dbReference type="Proteomes" id="UP001162131">
    <property type="component" value="Unassembled WGS sequence"/>
</dbReference>
<organism evidence="3 4">
    <name type="scientific">Blepharisma stoltei</name>
    <dbReference type="NCBI Taxonomy" id="1481888"/>
    <lineage>
        <taxon>Eukaryota</taxon>
        <taxon>Sar</taxon>
        <taxon>Alveolata</taxon>
        <taxon>Ciliophora</taxon>
        <taxon>Postciliodesmatophora</taxon>
        <taxon>Heterotrichea</taxon>
        <taxon>Heterotrichida</taxon>
        <taxon>Blepharismidae</taxon>
        <taxon>Blepharisma</taxon>
    </lineage>
</organism>